<dbReference type="SUPFAM" id="SSF47473">
    <property type="entry name" value="EF-hand"/>
    <property type="match status" value="1"/>
</dbReference>
<dbReference type="InterPro" id="IPR013083">
    <property type="entry name" value="Znf_RING/FYVE/PHD"/>
</dbReference>
<dbReference type="EMBL" id="CAXITT010000081">
    <property type="protein sequence ID" value="CAL1531146.1"/>
    <property type="molecule type" value="Genomic_DNA"/>
</dbReference>
<evidence type="ECO:0000313" key="4">
    <source>
        <dbReference type="Proteomes" id="UP001497497"/>
    </source>
</evidence>
<dbReference type="InterPro" id="IPR011992">
    <property type="entry name" value="EF-hand-dom_pair"/>
</dbReference>
<protein>
    <recommendedName>
        <fullName evidence="2">EF-hand domain-containing protein</fullName>
    </recommendedName>
</protein>
<dbReference type="AlphaFoldDB" id="A0AAV2HG65"/>
<feature type="region of interest" description="Disordered" evidence="1">
    <location>
        <begin position="392"/>
        <end position="419"/>
    </location>
</feature>
<feature type="domain" description="EF-hand" evidence="2">
    <location>
        <begin position="314"/>
        <end position="349"/>
    </location>
</feature>
<dbReference type="Pfam" id="PF16744">
    <property type="entry name" value="zf-RING_15"/>
    <property type="match status" value="1"/>
</dbReference>
<dbReference type="Gene3D" id="1.10.238.10">
    <property type="entry name" value="EF-hand"/>
    <property type="match status" value="1"/>
</dbReference>
<gene>
    <name evidence="3" type="ORF">GSLYS_00005241001</name>
</gene>
<name>A0AAV2HG65_LYMST</name>
<evidence type="ECO:0000259" key="2">
    <source>
        <dbReference type="PROSITE" id="PS50222"/>
    </source>
</evidence>
<organism evidence="3 4">
    <name type="scientific">Lymnaea stagnalis</name>
    <name type="common">Great pond snail</name>
    <name type="synonym">Helix stagnalis</name>
    <dbReference type="NCBI Taxonomy" id="6523"/>
    <lineage>
        <taxon>Eukaryota</taxon>
        <taxon>Metazoa</taxon>
        <taxon>Spiralia</taxon>
        <taxon>Lophotrochozoa</taxon>
        <taxon>Mollusca</taxon>
        <taxon>Gastropoda</taxon>
        <taxon>Heterobranchia</taxon>
        <taxon>Euthyneura</taxon>
        <taxon>Panpulmonata</taxon>
        <taxon>Hygrophila</taxon>
        <taxon>Lymnaeoidea</taxon>
        <taxon>Lymnaeidae</taxon>
        <taxon>Lymnaea</taxon>
    </lineage>
</organism>
<feature type="region of interest" description="Disordered" evidence="1">
    <location>
        <begin position="524"/>
        <end position="588"/>
    </location>
</feature>
<accession>A0AAV2HG65</accession>
<dbReference type="PROSITE" id="PS50222">
    <property type="entry name" value="EF_HAND_2"/>
    <property type="match status" value="1"/>
</dbReference>
<dbReference type="GO" id="GO:0005509">
    <property type="term" value="F:calcium ion binding"/>
    <property type="evidence" value="ECO:0007669"/>
    <property type="project" value="InterPro"/>
</dbReference>
<dbReference type="InterPro" id="IPR002048">
    <property type="entry name" value="EF_hand_dom"/>
</dbReference>
<evidence type="ECO:0000313" key="3">
    <source>
        <dbReference type="EMBL" id="CAL1531146.1"/>
    </source>
</evidence>
<comment type="caution">
    <text evidence="3">The sequence shown here is derived from an EMBL/GenBank/DDBJ whole genome shotgun (WGS) entry which is preliminary data.</text>
</comment>
<dbReference type="InterPro" id="IPR011011">
    <property type="entry name" value="Znf_FYVE_PHD"/>
</dbReference>
<dbReference type="SUPFAM" id="SSF57903">
    <property type="entry name" value="FYVE/PHD zinc finger"/>
    <property type="match status" value="1"/>
</dbReference>
<keyword evidence="4" id="KW-1185">Reference proteome</keyword>
<proteinExistence type="predicted"/>
<feature type="compositionally biased region" description="Polar residues" evidence="1">
    <location>
        <begin position="532"/>
        <end position="547"/>
    </location>
</feature>
<dbReference type="InterPro" id="IPR031946">
    <property type="entry name" value="KIAA1045_Zf_RING"/>
</dbReference>
<sequence>MGGSSSKSRKSTCGSKYELNQELEASTNSCIVDKKGKGKKESVKRKKKNSVKIKTDKKTLKKQASFHCDASQNVDPSVISGLCKTGPSSQTPSSPIYRKKSSCTSCEARDILCGKNRSRSGSDKSLRFSDFNKILRKTRVYDWEMSPLEIPLDGVPEPSADDVCYVCGVYTGCHVRICRVCLKAYHDGCLLKIGHPLTEKDRRLIACKQWSCHQCVALNHLLTQEEVGEIMDSLEDYDISKDHITEASYLLYCKQSQIHESKVFTAEKEASSVARFHMVAKSGIISWIDFLNMESVRILNRRNKDSLVHLLTQAEISEARRAFKLLDKKGLGLISKADVQAYFDSNKSRVSAYYPDQSMIYIDEDLDSPITWREFLRDRSIYFLGQRPNLMKVPRKKQPSGNSGELSPSLDSIDDDDDYSTCQSDLDSMDIVEGRSDLKQTAKQSLGTLNDSLDKPTPLPSGSPSMLEDFNTEMDKCCSRHEIRVSSADPNVGTPILGLDITTLVLPNMDETVINTNTVPKDCAPSGHAKSALSTQDNVCNDKSPQSKLCKDSHQEIGLRSSPYNDSRHQTIPWEDLGNKSGQKCPEQINRHRKSEVITRSRALTTPGQARAVSQVGCRTGKNLMAPAYGNLVGRVNSGDWGY</sequence>
<dbReference type="Gene3D" id="3.30.40.10">
    <property type="entry name" value="Zinc/RING finger domain, C3HC4 (zinc finger)"/>
    <property type="match status" value="1"/>
</dbReference>
<reference evidence="3 4" key="1">
    <citation type="submission" date="2024-04" db="EMBL/GenBank/DDBJ databases">
        <authorList>
            <consortium name="Genoscope - CEA"/>
            <person name="William W."/>
        </authorList>
    </citation>
    <scope>NUCLEOTIDE SEQUENCE [LARGE SCALE GENOMIC DNA]</scope>
</reference>
<evidence type="ECO:0000256" key="1">
    <source>
        <dbReference type="SAM" id="MobiDB-lite"/>
    </source>
</evidence>
<dbReference type="Proteomes" id="UP001497497">
    <property type="component" value="Unassembled WGS sequence"/>
</dbReference>